<evidence type="ECO:0000313" key="5">
    <source>
        <dbReference type="Proteomes" id="UP000186855"/>
    </source>
</evidence>
<dbReference type="EMBL" id="MSGO01000007">
    <property type="protein sequence ID" value="OLL15645.1"/>
    <property type="molecule type" value="Genomic_DNA"/>
</dbReference>
<accession>A0A1Q8I3G7</accession>
<dbReference type="Pfam" id="PF06445">
    <property type="entry name" value="GyrI-like"/>
    <property type="match status" value="1"/>
</dbReference>
<reference evidence="4 5" key="1">
    <citation type="submission" date="2016-12" db="EMBL/GenBank/DDBJ databases">
        <title>Genomic comparison of strains in the 'Actinomyces naeslundii' group.</title>
        <authorList>
            <person name="Mughal S.R."/>
            <person name="Do T."/>
            <person name="Gilbert S.C."/>
            <person name="Witherden E.A."/>
            <person name="Didelot X."/>
            <person name="Beighton D."/>
        </authorList>
    </citation>
    <scope>NUCLEOTIDE SEQUENCE [LARGE SCALE GENOMIC DNA]</scope>
    <source>
        <strain evidence="3 5">S24V</strain>
        <strain evidence="2 4">S64C</strain>
    </source>
</reference>
<dbReference type="InterPro" id="IPR011256">
    <property type="entry name" value="Reg_factor_effector_dom_sf"/>
</dbReference>
<feature type="domain" description="GyrI-like small molecule binding" evidence="1">
    <location>
        <begin position="20"/>
        <end position="201"/>
    </location>
</feature>
<evidence type="ECO:0000313" key="4">
    <source>
        <dbReference type="Proteomes" id="UP000185736"/>
    </source>
</evidence>
<dbReference type="EMBL" id="MSKI01000068">
    <property type="protein sequence ID" value="OLO52397.1"/>
    <property type="molecule type" value="Genomic_DNA"/>
</dbReference>
<dbReference type="SUPFAM" id="SSF55136">
    <property type="entry name" value="Probable bacterial effector-binding domain"/>
    <property type="match status" value="1"/>
</dbReference>
<dbReference type="Gene3D" id="3.20.80.10">
    <property type="entry name" value="Regulatory factor, effector binding domain"/>
    <property type="match status" value="1"/>
</dbReference>
<gene>
    <name evidence="3" type="ORF">BKH30_06830</name>
    <name evidence="2" type="ORF">BKH32_01905</name>
</gene>
<dbReference type="RefSeq" id="WP_075248379.1">
    <property type="nucleotide sequence ID" value="NZ_MSGO01000007.1"/>
</dbReference>
<comment type="caution">
    <text evidence="2">The sequence shown here is derived from an EMBL/GenBank/DDBJ whole genome shotgun (WGS) entry which is preliminary data.</text>
</comment>
<evidence type="ECO:0000259" key="1">
    <source>
        <dbReference type="Pfam" id="PF06445"/>
    </source>
</evidence>
<sequence length="211" mass="23127">MRTDIKKDRKDLYLPGKVDFTEVDVPAMTYLAIDGHGDPNTSPAYATAIQALYAGAYAIRAVLKRRTGDDFVVGPLEGLWTSADNAAFVVGDKGEWDWTMMIPLPEAVSLQDITEGLAQAASKKPELPVCALKELPLSEGRSLQILHVGTYDDEAPTLARLHDEVMPGLGLTWNGPHHEIYLSDPRRVAPERMKTVLRQPVRPIADTPEAG</sequence>
<dbReference type="AlphaFoldDB" id="A0A1Q8I3G7"/>
<evidence type="ECO:0000313" key="3">
    <source>
        <dbReference type="EMBL" id="OLO52397.1"/>
    </source>
</evidence>
<dbReference type="Proteomes" id="UP000186855">
    <property type="component" value="Unassembled WGS sequence"/>
</dbReference>
<evidence type="ECO:0000313" key="2">
    <source>
        <dbReference type="EMBL" id="OLL15645.1"/>
    </source>
</evidence>
<dbReference type="InterPro" id="IPR029442">
    <property type="entry name" value="GyrI-like"/>
</dbReference>
<name>A0A1Q8I3G7_9ACTO</name>
<proteinExistence type="predicted"/>
<protein>
    <recommendedName>
        <fullName evidence="1">GyrI-like small molecule binding domain-containing protein</fullName>
    </recommendedName>
</protein>
<organism evidence="2 4">
    <name type="scientific">Actinomyces oris</name>
    <dbReference type="NCBI Taxonomy" id="544580"/>
    <lineage>
        <taxon>Bacteria</taxon>
        <taxon>Bacillati</taxon>
        <taxon>Actinomycetota</taxon>
        <taxon>Actinomycetes</taxon>
        <taxon>Actinomycetales</taxon>
        <taxon>Actinomycetaceae</taxon>
        <taxon>Actinomyces</taxon>
    </lineage>
</organism>
<dbReference type="Proteomes" id="UP000185736">
    <property type="component" value="Unassembled WGS sequence"/>
</dbReference>